<evidence type="ECO:0000313" key="2">
    <source>
        <dbReference type="EMBL" id="ROL43758.1"/>
    </source>
</evidence>
<sequence length="126" mass="13666">MKSSSSQDKEVEKDVKERRAHSGLFRSGRADGHRGPGAAGASFISPGALFTRPALLVSVSPFLILLIGEEFNEANGRAENTHGRPEWKLSKTPRRGDSGVKSRARENPHSVLNTSLPINRAIRPAL</sequence>
<proteinExistence type="predicted"/>
<feature type="compositionally biased region" description="Basic and acidic residues" evidence="1">
    <location>
        <begin position="7"/>
        <end position="17"/>
    </location>
</feature>
<protein>
    <submittedName>
        <fullName evidence="2">Uncharacterized protein</fullName>
    </submittedName>
</protein>
<gene>
    <name evidence="2" type="ORF">DPX16_4592</name>
</gene>
<dbReference type="AlphaFoldDB" id="A0A3N0YDB5"/>
<dbReference type="Proteomes" id="UP000281406">
    <property type="component" value="Unassembled WGS sequence"/>
</dbReference>
<accession>A0A3N0YDB5</accession>
<organism evidence="2 3">
    <name type="scientific">Anabarilius grahami</name>
    <name type="common">Kanglang fish</name>
    <name type="synonym">Barilius grahami</name>
    <dbReference type="NCBI Taxonomy" id="495550"/>
    <lineage>
        <taxon>Eukaryota</taxon>
        <taxon>Metazoa</taxon>
        <taxon>Chordata</taxon>
        <taxon>Craniata</taxon>
        <taxon>Vertebrata</taxon>
        <taxon>Euteleostomi</taxon>
        <taxon>Actinopterygii</taxon>
        <taxon>Neopterygii</taxon>
        <taxon>Teleostei</taxon>
        <taxon>Ostariophysi</taxon>
        <taxon>Cypriniformes</taxon>
        <taxon>Xenocyprididae</taxon>
        <taxon>Xenocypridinae</taxon>
        <taxon>Xenocypridinae incertae sedis</taxon>
        <taxon>Anabarilius</taxon>
    </lineage>
</organism>
<reference evidence="2 3" key="1">
    <citation type="submission" date="2018-10" db="EMBL/GenBank/DDBJ databases">
        <title>Genome assembly for a Yunnan-Guizhou Plateau 3E fish, Anabarilius grahami (Regan), and its evolutionary and genetic applications.</title>
        <authorList>
            <person name="Jiang W."/>
        </authorList>
    </citation>
    <scope>NUCLEOTIDE SEQUENCE [LARGE SCALE GENOMIC DNA]</scope>
    <source>
        <strain evidence="2">AG-KIZ</strain>
        <tissue evidence="2">Muscle</tissue>
    </source>
</reference>
<dbReference type="EMBL" id="RJVU01047220">
    <property type="protein sequence ID" value="ROL43758.1"/>
    <property type="molecule type" value="Genomic_DNA"/>
</dbReference>
<feature type="compositionally biased region" description="Basic and acidic residues" evidence="1">
    <location>
        <begin position="79"/>
        <end position="108"/>
    </location>
</feature>
<evidence type="ECO:0000313" key="3">
    <source>
        <dbReference type="Proteomes" id="UP000281406"/>
    </source>
</evidence>
<keyword evidence="3" id="KW-1185">Reference proteome</keyword>
<comment type="caution">
    <text evidence="2">The sequence shown here is derived from an EMBL/GenBank/DDBJ whole genome shotgun (WGS) entry which is preliminary data.</text>
</comment>
<evidence type="ECO:0000256" key="1">
    <source>
        <dbReference type="SAM" id="MobiDB-lite"/>
    </source>
</evidence>
<feature type="region of interest" description="Disordered" evidence="1">
    <location>
        <begin position="1"/>
        <end position="43"/>
    </location>
</feature>
<feature type="region of interest" description="Disordered" evidence="1">
    <location>
        <begin position="74"/>
        <end position="110"/>
    </location>
</feature>
<name>A0A3N0YDB5_ANAGA</name>